<reference evidence="2" key="1">
    <citation type="submission" date="2025-08" db="UniProtKB">
        <authorList>
            <consortium name="Ensembl"/>
        </authorList>
    </citation>
    <scope>IDENTIFICATION</scope>
</reference>
<feature type="compositionally biased region" description="Basic and acidic residues" evidence="1">
    <location>
        <begin position="62"/>
        <end position="77"/>
    </location>
</feature>
<evidence type="ECO:0000313" key="2">
    <source>
        <dbReference type="Ensembl" id="ENSACIP00000017494.1"/>
    </source>
</evidence>
<evidence type="ECO:0000313" key="3">
    <source>
        <dbReference type="Proteomes" id="UP000261340"/>
    </source>
</evidence>
<sequence length="249" mass="26251">MENSMQSTWKTPQLGRRPKGGNKPRVRGQPTTPSQPQTLLSAAAASAGSSPSTAKRLWASVAEEKSSHVGRKGERNKGSSKTVHHPLHHHQTRSSDLYREPPPQPPISKMDSCHISEDHGPWDSIHAGNGVVSGAGSGFTASSNPPVSGLGFTTADAGTIFRGGTPRHRLARQGKSRGRGVGGGVAGLESMDLPIAGQDTSLLDAAETDGYFSDGEQSDSDTRTGGRKLRLPQLHSGNEDLLRRSVLAS</sequence>
<evidence type="ECO:0000256" key="1">
    <source>
        <dbReference type="SAM" id="MobiDB-lite"/>
    </source>
</evidence>
<name>A0A3Q0RY20_AMPCI</name>
<keyword evidence="3" id="KW-1185">Reference proteome</keyword>
<feature type="compositionally biased region" description="Basic residues" evidence="1">
    <location>
        <begin position="165"/>
        <end position="178"/>
    </location>
</feature>
<dbReference type="AlphaFoldDB" id="A0A3Q0RY20"/>
<dbReference type="GeneTree" id="ENSGT00940000180246"/>
<feature type="compositionally biased region" description="Low complexity" evidence="1">
    <location>
        <begin position="34"/>
        <end position="54"/>
    </location>
</feature>
<feature type="compositionally biased region" description="Basic and acidic residues" evidence="1">
    <location>
        <begin position="111"/>
        <end position="121"/>
    </location>
</feature>
<dbReference type="Ensembl" id="ENSACIT00000017966.1">
    <property type="protein sequence ID" value="ENSACIP00000017494.1"/>
    <property type="gene ID" value="ENSACIG00000013646.1"/>
</dbReference>
<protein>
    <submittedName>
        <fullName evidence="2">Uncharacterized protein</fullName>
    </submittedName>
</protein>
<organism evidence="2 3">
    <name type="scientific">Amphilophus citrinellus</name>
    <name type="common">Midas cichlid</name>
    <name type="synonym">Cichlasoma citrinellum</name>
    <dbReference type="NCBI Taxonomy" id="61819"/>
    <lineage>
        <taxon>Eukaryota</taxon>
        <taxon>Metazoa</taxon>
        <taxon>Chordata</taxon>
        <taxon>Craniata</taxon>
        <taxon>Vertebrata</taxon>
        <taxon>Euteleostomi</taxon>
        <taxon>Actinopterygii</taxon>
        <taxon>Neopterygii</taxon>
        <taxon>Teleostei</taxon>
        <taxon>Neoteleostei</taxon>
        <taxon>Acanthomorphata</taxon>
        <taxon>Ovalentaria</taxon>
        <taxon>Cichlomorphae</taxon>
        <taxon>Cichliformes</taxon>
        <taxon>Cichlidae</taxon>
        <taxon>New World cichlids</taxon>
        <taxon>Cichlasomatinae</taxon>
        <taxon>Heroini</taxon>
        <taxon>Amphilophus</taxon>
    </lineage>
</organism>
<accession>A0A3Q0RY20</accession>
<feature type="compositionally biased region" description="Basic residues" evidence="1">
    <location>
        <begin position="82"/>
        <end position="92"/>
    </location>
</feature>
<proteinExistence type="predicted"/>
<feature type="compositionally biased region" description="Basic residues" evidence="1">
    <location>
        <begin position="16"/>
        <end position="26"/>
    </location>
</feature>
<dbReference type="OMA" id="ISEDHGP"/>
<feature type="compositionally biased region" description="Polar residues" evidence="1">
    <location>
        <begin position="1"/>
        <end position="11"/>
    </location>
</feature>
<feature type="region of interest" description="Disordered" evidence="1">
    <location>
        <begin position="1"/>
        <end position="134"/>
    </location>
</feature>
<dbReference type="STRING" id="61819.ENSACIP00000017494"/>
<reference evidence="2" key="2">
    <citation type="submission" date="2025-09" db="UniProtKB">
        <authorList>
            <consortium name="Ensembl"/>
        </authorList>
    </citation>
    <scope>IDENTIFICATION</scope>
</reference>
<dbReference type="Proteomes" id="UP000261340">
    <property type="component" value="Unplaced"/>
</dbReference>
<feature type="region of interest" description="Disordered" evidence="1">
    <location>
        <begin position="159"/>
        <end position="249"/>
    </location>
</feature>